<dbReference type="EMBL" id="LYXE01000001">
    <property type="protein sequence ID" value="PDW01455.1"/>
    <property type="molecule type" value="Genomic_DNA"/>
</dbReference>
<dbReference type="Proteomes" id="UP000220922">
    <property type="component" value="Unassembled WGS sequence"/>
</dbReference>
<accession>A0A2H3L3W2</accession>
<gene>
    <name evidence="1" type="ORF">A9Q02_22790</name>
</gene>
<dbReference type="AlphaFoldDB" id="A0A2H3L3W2"/>
<name>A0A2H3L3W2_9CHLR</name>
<proteinExistence type="predicted"/>
<reference evidence="1 2" key="1">
    <citation type="submission" date="2016-05" db="EMBL/GenBank/DDBJ databases">
        <authorList>
            <person name="Lavstsen T."/>
            <person name="Jespersen J.S."/>
        </authorList>
    </citation>
    <scope>NUCLEOTIDE SEQUENCE [LARGE SCALE GENOMIC DNA]</scope>
    <source>
        <strain evidence="1 2">B7-9</strain>
    </source>
</reference>
<evidence type="ECO:0000313" key="1">
    <source>
        <dbReference type="EMBL" id="PDW01455.1"/>
    </source>
</evidence>
<comment type="caution">
    <text evidence="1">The sequence shown here is derived from an EMBL/GenBank/DDBJ whole genome shotgun (WGS) entry which is preliminary data.</text>
</comment>
<protein>
    <submittedName>
        <fullName evidence="1">Uncharacterized protein</fullName>
    </submittedName>
</protein>
<organism evidence="1 2">
    <name type="scientific">Candidatus Chloroploca asiatica</name>
    <dbReference type="NCBI Taxonomy" id="1506545"/>
    <lineage>
        <taxon>Bacteria</taxon>
        <taxon>Bacillati</taxon>
        <taxon>Chloroflexota</taxon>
        <taxon>Chloroflexia</taxon>
        <taxon>Chloroflexales</taxon>
        <taxon>Chloroflexineae</taxon>
        <taxon>Oscillochloridaceae</taxon>
        <taxon>Candidatus Chloroploca</taxon>
    </lineage>
</organism>
<dbReference type="OrthoDB" id="516385at2"/>
<keyword evidence="2" id="KW-1185">Reference proteome</keyword>
<sequence length="78" mass="8587">MTTSRARALRDQVRTTLTQVCARCSYADSYLSAGKRYREALGDPRTLVGLPSLTTAPEGAGIGRQLTALKRWLMTEAR</sequence>
<evidence type="ECO:0000313" key="2">
    <source>
        <dbReference type="Proteomes" id="UP000220922"/>
    </source>
</evidence>